<evidence type="ECO:0000256" key="1">
    <source>
        <dbReference type="ARBA" id="ARBA00023015"/>
    </source>
</evidence>
<dbReference type="InterPro" id="IPR009057">
    <property type="entry name" value="Homeodomain-like_sf"/>
</dbReference>
<accession>A0A431TI46</accession>
<dbReference type="GO" id="GO:0043565">
    <property type="term" value="F:sequence-specific DNA binding"/>
    <property type="evidence" value="ECO:0007669"/>
    <property type="project" value="InterPro"/>
</dbReference>
<dbReference type="Gene3D" id="3.40.50.880">
    <property type="match status" value="1"/>
</dbReference>
<dbReference type="RefSeq" id="WP_126472278.1">
    <property type="nucleotide sequence ID" value="NZ_RXOE01000005.1"/>
</dbReference>
<name>A0A431TI46_9BURK</name>
<dbReference type="InterPro" id="IPR018060">
    <property type="entry name" value="HTH_AraC"/>
</dbReference>
<evidence type="ECO:0000259" key="4">
    <source>
        <dbReference type="PROSITE" id="PS01124"/>
    </source>
</evidence>
<evidence type="ECO:0000256" key="3">
    <source>
        <dbReference type="ARBA" id="ARBA00023163"/>
    </source>
</evidence>
<evidence type="ECO:0000313" key="6">
    <source>
        <dbReference type="Proteomes" id="UP000267418"/>
    </source>
</evidence>
<sequence length="325" mass="35572">MHKVWLLLLPGFPLVDISGMLSVFEAANSLLEQEDQPAAYDVRLASASGGPVIGSSGVSLSTDALPRQLAGRTNTLVVALRPDVLPDAGEAADAQYLHEWLMNSRESLVRCAVLGPGTPLSPVGTVRLQDIPATRAHLQLREESASPFTDHMATQGWPSIEPGQGLDLALSWIEADWGEAFANTLASRLPDPLSERYGVRRYRSALIEQPSDEPRLAGLHQWIAMHLREELGVERLARQIHMSTRSFARFHVRATGFTPGCAVQQIRLDSACRLIETSKRPLKAIAAQCGYGSQEVMRRVFLRGLGMTPREYRRLHTTASGAGLP</sequence>
<comment type="caution">
    <text evidence="5">The sequence shown here is derived from an EMBL/GenBank/DDBJ whole genome shotgun (WGS) entry which is preliminary data.</text>
</comment>
<dbReference type="InterPro" id="IPR050204">
    <property type="entry name" value="AraC_XylS_family_regulators"/>
</dbReference>
<dbReference type="PROSITE" id="PS01124">
    <property type="entry name" value="HTH_ARAC_FAMILY_2"/>
    <property type="match status" value="1"/>
</dbReference>
<keyword evidence="6" id="KW-1185">Reference proteome</keyword>
<feature type="domain" description="HTH araC/xylS-type" evidence="4">
    <location>
        <begin position="217"/>
        <end position="315"/>
    </location>
</feature>
<proteinExistence type="predicted"/>
<dbReference type="EMBL" id="RXOE01000005">
    <property type="protein sequence ID" value="RTQ33024.1"/>
    <property type="molecule type" value="Genomic_DNA"/>
</dbReference>
<dbReference type="SUPFAM" id="SSF46689">
    <property type="entry name" value="Homeodomain-like"/>
    <property type="match status" value="2"/>
</dbReference>
<dbReference type="InterPro" id="IPR029062">
    <property type="entry name" value="Class_I_gatase-like"/>
</dbReference>
<keyword evidence="2" id="KW-0238">DNA-binding</keyword>
<dbReference type="SMART" id="SM00342">
    <property type="entry name" value="HTH_ARAC"/>
    <property type="match status" value="1"/>
</dbReference>
<dbReference type="GO" id="GO:0003700">
    <property type="term" value="F:DNA-binding transcription factor activity"/>
    <property type="evidence" value="ECO:0007669"/>
    <property type="project" value="InterPro"/>
</dbReference>
<dbReference type="Proteomes" id="UP000267418">
    <property type="component" value="Unassembled WGS sequence"/>
</dbReference>
<protein>
    <submittedName>
        <fullName evidence="5">Helix-turn-helix domain-containing protein</fullName>
    </submittedName>
</protein>
<reference evidence="5 6" key="1">
    <citation type="submission" date="2018-12" db="EMBL/GenBank/DDBJ databases">
        <title>The genome of Variovorax gossypii DSM 100435.</title>
        <authorList>
            <person name="Gao J."/>
            <person name="Sun J."/>
        </authorList>
    </citation>
    <scope>NUCLEOTIDE SEQUENCE [LARGE SCALE GENOMIC DNA]</scope>
    <source>
        <strain evidence="5 6">DSM 100435</strain>
    </source>
</reference>
<evidence type="ECO:0000313" key="5">
    <source>
        <dbReference type="EMBL" id="RTQ33024.1"/>
    </source>
</evidence>
<keyword evidence="3" id="KW-0804">Transcription</keyword>
<dbReference type="OrthoDB" id="8853091at2"/>
<dbReference type="Gene3D" id="1.10.10.60">
    <property type="entry name" value="Homeodomain-like"/>
    <property type="match status" value="1"/>
</dbReference>
<dbReference type="AlphaFoldDB" id="A0A431TI46"/>
<dbReference type="PANTHER" id="PTHR46796">
    <property type="entry name" value="HTH-TYPE TRANSCRIPTIONAL ACTIVATOR RHAS-RELATED"/>
    <property type="match status" value="1"/>
</dbReference>
<organism evidence="5 6">
    <name type="scientific">Variovorax gossypii</name>
    <dbReference type="NCBI Taxonomy" id="1679495"/>
    <lineage>
        <taxon>Bacteria</taxon>
        <taxon>Pseudomonadati</taxon>
        <taxon>Pseudomonadota</taxon>
        <taxon>Betaproteobacteria</taxon>
        <taxon>Burkholderiales</taxon>
        <taxon>Comamonadaceae</taxon>
        <taxon>Variovorax</taxon>
    </lineage>
</organism>
<evidence type="ECO:0000256" key="2">
    <source>
        <dbReference type="ARBA" id="ARBA00023125"/>
    </source>
</evidence>
<dbReference type="Pfam" id="PF12833">
    <property type="entry name" value="HTH_18"/>
    <property type="match status" value="1"/>
</dbReference>
<dbReference type="PANTHER" id="PTHR46796:SF6">
    <property type="entry name" value="ARAC SUBFAMILY"/>
    <property type="match status" value="1"/>
</dbReference>
<keyword evidence="1" id="KW-0805">Transcription regulation</keyword>
<gene>
    <name evidence="5" type="ORF">EJP69_20250</name>
</gene>
<dbReference type="SUPFAM" id="SSF52317">
    <property type="entry name" value="Class I glutamine amidotransferase-like"/>
    <property type="match status" value="1"/>
</dbReference>